<evidence type="ECO:0000313" key="1">
    <source>
        <dbReference type="Ensembl" id="ENSTRUP00000069240.1"/>
    </source>
</evidence>
<name>A0A674N7I5_TAKRU</name>
<sequence>MLEVFNEISRSLDVDTGLISLDQEKAFDRVEHQFLWKVMERFGRSLVQIAGCKLDSLPVRVGLRQENETKNINHSVP</sequence>
<keyword evidence="2" id="KW-1185">Reference proteome</keyword>
<dbReference type="Proteomes" id="UP000005226">
    <property type="component" value="Chromosome 19"/>
</dbReference>
<dbReference type="Ensembl" id="ENSTRUT00000077605.1">
    <property type="protein sequence ID" value="ENSTRUP00000069240.1"/>
    <property type="gene ID" value="ENSTRUG00000027240.1"/>
</dbReference>
<organism evidence="1 2">
    <name type="scientific">Takifugu rubripes</name>
    <name type="common">Japanese pufferfish</name>
    <name type="synonym">Fugu rubripes</name>
    <dbReference type="NCBI Taxonomy" id="31033"/>
    <lineage>
        <taxon>Eukaryota</taxon>
        <taxon>Metazoa</taxon>
        <taxon>Chordata</taxon>
        <taxon>Craniata</taxon>
        <taxon>Vertebrata</taxon>
        <taxon>Euteleostomi</taxon>
        <taxon>Actinopterygii</taxon>
        <taxon>Neopterygii</taxon>
        <taxon>Teleostei</taxon>
        <taxon>Neoteleostei</taxon>
        <taxon>Acanthomorphata</taxon>
        <taxon>Eupercaria</taxon>
        <taxon>Tetraodontiformes</taxon>
        <taxon>Tetradontoidea</taxon>
        <taxon>Tetraodontidae</taxon>
        <taxon>Takifugu</taxon>
    </lineage>
</organism>
<dbReference type="InParanoid" id="A0A674N7I5"/>
<reference evidence="1" key="3">
    <citation type="submission" date="2025-09" db="UniProtKB">
        <authorList>
            <consortium name="Ensembl"/>
        </authorList>
    </citation>
    <scope>IDENTIFICATION</scope>
</reference>
<protein>
    <recommendedName>
        <fullName evidence="3">Reverse transcriptase domain-containing protein</fullName>
    </recommendedName>
</protein>
<evidence type="ECO:0000313" key="2">
    <source>
        <dbReference type="Proteomes" id="UP000005226"/>
    </source>
</evidence>
<reference evidence="1 2" key="1">
    <citation type="journal article" date="2011" name="Genome Biol. Evol.">
        <title>Integration of the genetic map and genome assembly of fugu facilitates insights into distinct features of genome evolution in teleosts and mammals.</title>
        <authorList>
            <person name="Kai W."/>
            <person name="Kikuchi K."/>
            <person name="Tohari S."/>
            <person name="Chew A.K."/>
            <person name="Tay A."/>
            <person name="Fujiwara A."/>
            <person name="Hosoya S."/>
            <person name="Suetake H."/>
            <person name="Naruse K."/>
            <person name="Brenner S."/>
            <person name="Suzuki Y."/>
            <person name="Venkatesh B."/>
        </authorList>
    </citation>
    <scope>NUCLEOTIDE SEQUENCE [LARGE SCALE GENOMIC DNA]</scope>
</reference>
<proteinExistence type="predicted"/>
<accession>A0A674N7I5</accession>
<dbReference type="AlphaFoldDB" id="A0A674N7I5"/>
<reference evidence="1" key="2">
    <citation type="submission" date="2025-08" db="UniProtKB">
        <authorList>
            <consortium name="Ensembl"/>
        </authorList>
    </citation>
    <scope>IDENTIFICATION</scope>
</reference>
<evidence type="ECO:0008006" key="3">
    <source>
        <dbReference type="Google" id="ProtNLM"/>
    </source>
</evidence>